<reference evidence="9 10" key="1">
    <citation type="submission" date="2020-08" db="EMBL/GenBank/DDBJ databases">
        <title>Genomic Encyclopedia of Type Strains, Phase IV (KMG-V): Genome sequencing to study the core and pangenomes of soil and plant-associated prokaryotes.</title>
        <authorList>
            <person name="Whitman W."/>
        </authorList>
    </citation>
    <scope>NUCLEOTIDE SEQUENCE [LARGE SCALE GENOMIC DNA]</scope>
    <source>
        <strain evidence="9 10">SLV-2362</strain>
    </source>
</reference>
<feature type="transmembrane region" description="Helical" evidence="7">
    <location>
        <begin position="236"/>
        <end position="258"/>
    </location>
</feature>
<dbReference type="GO" id="GO:0055085">
    <property type="term" value="P:transmembrane transport"/>
    <property type="evidence" value="ECO:0007669"/>
    <property type="project" value="InterPro"/>
</dbReference>
<dbReference type="InterPro" id="IPR000515">
    <property type="entry name" value="MetI-like"/>
</dbReference>
<dbReference type="InterPro" id="IPR025966">
    <property type="entry name" value="OppC_N"/>
</dbReference>
<evidence type="ECO:0000256" key="2">
    <source>
        <dbReference type="ARBA" id="ARBA00022448"/>
    </source>
</evidence>
<dbReference type="Pfam" id="PF00528">
    <property type="entry name" value="BPD_transp_1"/>
    <property type="match status" value="1"/>
</dbReference>
<proteinExistence type="inferred from homology"/>
<keyword evidence="5 7" id="KW-1133">Transmembrane helix</keyword>
<dbReference type="RefSeq" id="WP_183300259.1">
    <property type="nucleotide sequence ID" value="NZ_JACHWF010000006.1"/>
</dbReference>
<evidence type="ECO:0000313" key="10">
    <source>
        <dbReference type="Proteomes" id="UP000578036"/>
    </source>
</evidence>
<dbReference type="AlphaFoldDB" id="A0A7W4VE32"/>
<dbReference type="Gene3D" id="1.10.3720.10">
    <property type="entry name" value="MetI-like"/>
    <property type="match status" value="1"/>
</dbReference>
<evidence type="ECO:0000256" key="4">
    <source>
        <dbReference type="ARBA" id="ARBA00022692"/>
    </source>
</evidence>
<protein>
    <submittedName>
        <fullName evidence="9">Peptide/nickel transport system permease protein</fullName>
    </submittedName>
</protein>
<dbReference type="Proteomes" id="UP000578036">
    <property type="component" value="Unassembled WGS sequence"/>
</dbReference>
<feature type="transmembrane region" description="Helical" evidence="7">
    <location>
        <begin position="113"/>
        <end position="143"/>
    </location>
</feature>
<dbReference type="InterPro" id="IPR050366">
    <property type="entry name" value="BP-dependent_transpt_permease"/>
</dbReference>
<sequence>MPAVLGWGHWMALGFVVLLVVVAAAAPALAPHDPYVQDLANILRTPSWSHPLGTDDVGRDILSRLMYGARTSMFGACAAGAVALLIGLPVGLAAGAMGGAVDAMLMRIVDAMLAFPATILALAVVGILGPGLGHAMCAIGLVYSPRLARLLRAQVMVIRQQSFVEAARLMGMSEVAIMIRHLLPNSLRPILVQWFLMLSFAFLAEAGLSFLGLGVQPPDASWGQMLARAYRSMSHSGWQIVAPGLAITASVLALNRVGDAASRWLARRGA</sequence>
<evidence type="ECO:0000259" key="8">
    <source>
        <dbReference type="PROSITE" id="PS50928"/>
    </source>
</evidence>
<organism evidence="9 10">
    <name type="scientific">Cupriavidus alkaliphilus</name>
    <dbReference type="NCBI Taxonomy" id="942866"/>
    <lineage>
        <taxon>Bacteria</taxon>
        <taxon>Pseudomonadati</taxon>
        <taxon>Pseudomonadota</taxon>
        <taxon>Betaproteobacteria</taxon>
        <taxon>Burkholderiales</taxon>
        <taxon>Burkholderiaceae</taxon>
        <taxon>Cupriavidus</taxon>
    </lineage>
</organism>
<feature type="domain" description="ABC transmembrane type-1" evidence="8">
    <location>
        <begin position="69"/>
        <end position="258"/>
    </location>
</feature>
<keyword evidence="6 7" id="KW-0472">Membrane</keyword>
<evidence type="ECO:0000256" key="6">
    <source>
        <dbReference type="ARBA" id="ARBA00023136"/>
    </source>
</evidence>
<feature type="transmembrane region" description="Helical" evidence="7">
    <location>
        <begin position="73"/>
        <end position="101"/>
    </location>
</feature>
<dbReference type="SUPFAM" id="SSF161098">
    <property type="entry name" value="MetI-like"/>
    <property type="match status" value="1"/>
</dbReference>
<keyword evidence="2 7" id="KW-0813">Transport</keyword>
<feature type="transmembrane region" description="Helical" evidence="7">
    <location>
        <begin position="12"/>
        <end position="30"/>
    </location>
</feature>
<keyword evidence="10" id="KW-1185">Reference proteome</keyword>
<dbReference type="PANTHER" id="PTHR43386:SF25">
    <property type="entry name" value="PEPTIDE ABC TRANSPORTER PERMEASE PROTEIN"/>
    <property type="match status" value="1"/>
</dbReference>
<comment type="caution">
    <text evidence="9">The sequence shown here is derived from an EMBL/GenBank/DDBJ whole genome shotgun (WGS) entry which is preliminary data.</text>
</comment>
<gene>
    <name evidence="9" type="ORF">FHX61_004553</name>
</gene>
<name>A0A7W4VE32_9BURK</name>
<dbReference type="InterPro" id="IPR035906">
    <property type="entry name" value="MetI-like_sf"/>
</dbReference>
<dbReference type="EMBL" id="JACHWF010000006">
    <property type="protein sequence ID" value="MBB3009877.1"/>
    <property type="molecule type" value="Genomic_DNA"/>
</dbReference>
<comment type="subcellular location">
    <subcellularLocation>
        <location evidence="1 7">Cell membrane</location>
        <topology evidence="1 7">Multi-pass membrane protein</topology>
    </subcellularLocation>
</comment>
<dbReference type="CDD" id="cd06261">
    <property type="entry name" value="TM_PBP2"/>
    <property type="match status" value="1"/>
</dbReference>
<dbReference type="PROSITE" id="PS50928">
    <property type="entry name" value="ABC_TM1"/>
    <property type="match status" value="1"/>
</dbReference>
<dbReference type="PANTHER" id="PTHR43386">
    <property type="entry name" value="OLIGOPEPTIDE TRANSPORT SYSTEM PERMEASE PROTEIN APPC"/>
    <property type="match status" value="1"/>
</dbReference>
<comment type="similarity">
    <text evidence="7">Belongs to the binding-protein-dependent transport system permease family.</text>
</comment>
<keyword evidence="4 7" id="KW-0812">Transmembrane</keyword>
<evidence type="ECO:0000256" key="3">
    <source>
        <dbReference type="ARBA" id="ARBA00022475"/>
    </source>
</evidence>
<evidence type="ECO:0000256" key="5">
    <source>
        <dbReference type="ARBA" id="ARBA00022989"/>
    </source>
</evidence>
<accession>A0A7W4VE32</accession>
<evidence type="ECO:0000256" key="1">
    <source>
        <dbReference type="ARBA" id="ARBA00004651"/>
    </source>
</evidence>
<feature type="transmembrane region" description="Helical" evidence="7">
    <location>
        <begin position="195"/>
        <end position="216"/>
    </location>
</feature>
<dbReference type="Pfam" id="PF12911">
    <property type="entry name" value="OppC_N"/>
    <property type="match status" value="1"/>
</dbReference>
<keyword evidence="3" id="KW-1003">Cell membrane</keyword>
<evidence type="ECO:0000256" key="7">
    <source>
        <dbReference type="RuleBase" id="RU363032"/>
    </source>
</evidence>
<evidence type="ECO:0000313" key="9">
    <source>
        <dbReference type="EMBL" id="MBB3009877.1"/>
    </source>
</evidence>
<dbReference type="GO" id="GO:0005886">
    <property type="term" value="C:plasma membrane"/>
    <property type="evidence" value="ECO:0007669"/>
    <property type="project" value="UniProtKB-SubCell"/>
</dbReference>